<sequence>MLESSKKSDFVCNIDVEEYDKFKYLEINQNIFIQILSNEISKMFGCFNVCISINDFIDFDKFMKRKKIKYNFDIQQFCKICISNDCINILEYMMNDKIFFSILTDHPDYFLNNRPRRKSSKKYTNYNYYNDIQLMGDVFEMGSTNMVKYLLDKLDNYIISRHDLDSVVRRGDTEILSLVNDKIASQNRTR</sequence>
<proteinExistence type="predicted"/>
<name>A0A3G5AD53_9VIRU</name>
<reference evidence="1" key="1">
    <citation type="submission" date="2018-10" db="EMBL/GenBank/DDBJ databases">
        <title>Hidden diversity of soil giant viruses.</title>
        <authorList>
            <person name="Schulz F."/>
            <person name="Alteio L."/>
            <person name="Goudeau D."/>
            <person name="Ryan E.M."/>
            <person name="Malmstrom R.R."/>
            <person name="Blanchard J."/>
            <person name="Woyke T."/>
        </authorList>
    </citation>
    <scope>NUCLEOTIDE SEQUENCE</scope>
    <source>
        <strain evidence="1">SAV1</strain>
    </source>
</reference>
<gene>
    <name evidence="1" type="ORF">Satyrvirus5_20</name>
</gene>
<evidence type="ECO:0000313" key="1">
    <source>
        <dbReference type="EMBL" id="AYV85155.1"/>
    </source>
</evidence>
<accession>A0A3G5AD53</accession>
<protein>
    <submittedName>
        <fullName evidence="1">Uncharacterized protein</fullName>
    </submittedName>
</protein>
<organism evidence="1">
    <name type="scientific">Satyrvirus sp</name>
    <dbReference type="NCBI Taxonomy" id="2487771"/>
    <lineage>
        <taxon>Viruses</taxon>
        <taxon>Varidnaviria</taxon>
        <taxon>Bamfordvirae</taxon>
        <taxon>Nucleocytoviricota</taxon>
        <taxon>Megaviricetes</taxon>
        <taxon>Imitervirales</taxon>
        <taxon>Mimiviridae</taxon>
        <taxon>Megamimivirinae</taxon>
    </lineage>
</organism>
<dbReference type="EMBL" id="MK072441">
    <property type="protein sequence ID" value="AYV85155.1"/>
    <property type="molecule type" value="Genomic_DNA"/>
</dbReference>